<protein>
    <submittedName>
        <fullName evidence="1">Uncharacterized protein</fullName>
    </submittedName>
</protein>
<proteinExistence type="predicted"/>
<dbReference type="Proteomes" id="UP000283210">
    <property type="component" value="Chromosome 13"/>
</dbReference>
<dbReference type="AlphaFoldDB" id="A0A437CQH1"/>
<reference evidence="1 2" key="1">
    <citation type="submission" date="2018-11" db="EMBL/GenBank/DDBJ databases">
        <authorList>
            <person name="Lopez-Roques C."/>
            <person name="Donnadieu C."/>
            <person name="Bouchez O."/>
            <person name="Klopp C."/>
            <person name="Cabau C."/>
            <person name="Zahm M."/>
        </authorList>
    </citation>
    <scope>NUCLEOTIDE SEQUENCE [LARGE SCALE GENOMIC DNA]</scope>
    <source>
        <strain evidence="1">RS831</strain>
        <tissue evidence="1">Whole body</tissue>
    </source>
</reference>
<evidence type="ECO:0000313" key="1">
    <source>
        <dbReference type="EMBL" id="RVE65078.1"/>
    </source>
</evidence>
<dbReference type="EMBL" id="CM012449">
    <property type="protein sequence ID" value="RVE65078.1"/>
    <property type="molecule type" value="Genomic_DNA"/>
</dbReference>
<gene>
    <name evidence="1" type="ORF">OJAV_G00132720</name>
</gene>
<accession>A0A437CQH1</accession>
<organism evidence="1 2">
    <name type="scientific">Oryzias javanicus</name>
    <name type="common">Javanese ricefish</name>
    <name type="synonym">Aplocheilus javanicus</name>
    <dbReference type="NCBI Taxonomy" id="123683"/>
    <lineage>
        <taxon>Eukaryota</taxon>
        <taxon>Metazoa</taxon>
        <taxon>Chordata</taxon>
        <taxon>Craniata</taxon>
        <taxon>Vertebrata</taxon>
        <taxon>Euteleostomi</taxon>
        <taxon>Actinopterygii</taxon>
        <taxon>Neopterygii</taxon>
        <taxon>Teleostei</taxon>
        <taxon>Neoteleostei</taxon>
        <taxon>Acanthomorphata</taxon>
        <taxon>Ovalentaria</taxon>
        <taxon>Atherinomorphae</taxon>
        <taxon>Beloniformes</taxon>
        <taxon>Adrianichthyidae</taxon>
        <taxon>Oryziinae</taxon>
        <taxon>Oryzias</taxon>
    </lineage>
</organism>
<reference evidence="1 2" key="2">
    <citation type="submission" date="2019-01" db="EMBL/GenBank/DDBJ databases">
        <title>A chromosome length genome reference of the Java medaka (oryzias javanicus).</title>
        <authorList>
            <person name="Herpin A."/>
            <person name="Takehana Y."/>
            <person name="Naruse K."/>
            <person name="Ansai S."/>
            <person name="Kawaguchi M."/>
        </authorList>
    </citation>
    <scope>NUCLEOTIDE SEQUENCE [LARGE SCALE GENOMIC DNA]</scope>
    <source>
        <strain evidence="1">RS831</strain>
        <tissue evidence="1">Whole body</tissue>
    </source>
</reference>
<keyword evidence="2" id="KW-1185">Reference proteome</keyword>
<sequence length="66" mass="7129">MGSSSPARPVAHHKTQERKLPSAIFAVRLFSSSFFSDRRSAGAKHDIIVSRESIIKGGLQLPGRGP</sequence>
<evidence type="ECO:0000313" key="2">
    <source>
        <dbReference type="Proteomes" id="UP000283210"/>
    </source>
</evidence>
<name>A0A437CQH1_ORYJA</name>